<evidence type="ECO:0000256" key="1">
    <source>
        <dbReference type="SAM" id="SignalP"/>
    </source>
</evidence>
<reference evidence="2 3" key="2">
    <citation type="journal article" date="2010" name="Nucleic Acids Res.">
        <title>BeetleBase in 2010: revisions to provide comprehensive genomic information for Tribolium castaneum.</title>
        <authorList>
            <person name="Kim H.S."/>
            <person name="Murphy T."/>
            <person name="Xia J."/>
            <person name="Caragea D."/>
            <person name="Park Y."/>
            <person name="Beeman R.W."/>
            <person name="Lorenzen M.D."/>
            <person name="Butcher S."/>
            <person name="Manak J.R."/>
            <person name="Brown S.J."/>
        </authorList>
    </citation>
    <scope>GENOME REANNOTATION</scope>
    <source>
        <strain evidence="2 3">Georgia GA2</strain>
    </source>
</reference>
<dbReference type="InParanoid" id="A0A139WFM2"/>
<organism evidence="2 3">
    <name type="scientific">Tribolium castaneum</name>
    <name type="common">Red flour beetle</name>
    <dbReference type="NCBI Taxonomy" id="7070"/>
    <lineage>
        <taxon>Eukaryota</taxon>
        <taxon>Metazoa</taxon>
        <taxon>Ecdysozoa</taxon>
        <taxon>Arthropoda</taxon>
        <taxon>Hexapoda</taxon>
        <taxon>Insecta</taxon>
        <taxon>Pterygota</taxon>
        <taxon>Neoptera</taxon>
        <taxon>Endopterygota</taxon>
        <taxon>Coleoptera</taxon>
        <taxon>Polyphaga</taxon>
        <taxon>Cucujiformia</taxon>
        <taxon>Tenebrionidae</taxon>
        <taxon>Tenebrionidae incertae sedis</taxon>
        <taxon>Tribolium</taxon>
    </lineage>
</organism>
<evidence type="ECO:0000313" key="3">
    <source>
        <dbReference type="Proteomes" id="UP000007266"/>
    </source>
</evidence>
<accession>A0A139WFM2</accession>
<keyword evidence="1" id="KW-0732">Signal</keyword>
<evidence type="ECO:0000313" key="2">
    <source>
        <dbReference type="EMBL" id="KYB26641.1"/>
    </source>
</evidence>
<gene>
    <name evidence="2" type="primary">AUGUSTUS-3.0.2_34770</name>
    <name evidence="2" type="ORF">TcasGA2_TC034770</name>
</gene>
<dbReference type="EMBL" id="KQ971352">
    <property type="protein sequence ID" value="KYB26641.1"/>
    <property type="molecule type" value="Genomic_DNA"/>
</dbReference>
<protein>
    <submittedName>
        <fullName evidence="2">Uncharacterized protein</fullName>
    </submittedName>
</protein>
<keyword evidence="3" id="KW-1185">Reference proteome</keyword>
<proteinExistence type="predicted"/>
<reference evidence="2 3" key="1">
    <citation type="journal article" date="2008" name="Nature">
        <title>The genome of the model beetle and pest Tribolium castaneum.</title>
        <authorList>
            <consortium name="Tribolium Genome Sequencing Consortium"/>
            <person name="Richards S."/>
            <person name="Gibbs R.A."/>
            <person name="Weinstock G.M."/>
            <person name="Brown S.J."/>
            <person name="Denell R."/>
            <person name="Beeman R.W."/>
            <person name="Gibbs R."/>
            <person name="Beeman R.W."/>
            <person name="Brown S.J."/>
            <person name="Bucher G."/>
            <person name="Friedrich M."/>
            <person name="Grimmelikhuijzen C.J."/>
            <person name="Klingler M."/>
            <person name="Lorenzen M."/>
            <person name="Richards S."/>
            <person name="Roth S."/>
            <person name="Schroder R."/>
            <person name="Tautz D."/>
            <person name="Zdobnov E.M."/>
            <person name="Muzny D."/>
            <person name="Gibbs R.A."/>
            <person name="Weinstock G.M."/>
            <person name="Attaway T."/>
            <person name="Bell S."/>
            <person name="Buhay C.J."/>
            <person name="Chandrabose M.N."/>
            <person name="Chavez D."/>
            <person name="Clerk-Blankenburg K.P."/>
            <person name="Cree A."/>
            <person name="Dao M."/>
            <person name="Davis C."/>
            <person name="Chacko J."/>
            <person name="Dinh H."/>
            <person name="Dugan-Rocha S."/>
            <person name="Fowler G."/>
            <person name="Garner T.T."/>
            <person name="Garnes J."/>
            <person name="Gnirke A."/>
            <person name="Hawes A."/>
            <person name="Hernandez J."/>
            <person name="Hines S."/>
            <person name="Holder M."/>
            <person name="Hume J."/>
            <person name="Jhangiani S.N."/>
            <person name="Joshi V."/>
            <person name="Khan Z.M."/>
            <person name="Jackson L."/>
            <person name="Kovar C."/>
            <person name="Kowis A."/>
            <person name="Lee S."/>
            <person name="Lewis L.R."/>
            <person name="Margolis J."/>
            <person name="Morgan M."/>
            <person name="Nazareth L.V."/>
            <person name="Nguyen N."/>
            <person name="Okwuonu G."/>
            <person name="Parker D."/>
            <person name="Richards S."/>
            <person name="Ruiz S.J."/>
            <person name="Santibanez J."/>
            <person name="Savard J."/>
            <person name="Scherer S.E."/>
            <person name="Schneider B."/>
            <person name="Sodergren E."/>
            <person name="Tautz D."/>
            <person name="Vattahil S."/>
            <person name="Villasana D."/>
            <person name="White C.S."/>
            <person name="Wright R."/>
            <person name="Park Y."/>
            <person name="Beeman R.W."/>
            <person name="Lord J."/>
            <person name="Oppert B."/>
            <person name="Lorenzen M."/>
            <person name="Brown S."/>
            <person name="Wang L."/>
            <person name="Savard J."/>
            <person name="Tautz D."/>
            <person name="Richards S."/>
            <person name="Weinstock G."/>
            <person name="Gibbs R.A."/>
            <person name="Liu Y."/>
            <person name="Worley K."/>
            <person name="Weinstock G."/>
            <person name="Elsik C.G."/>
            <person name="Reese J.T."/>
            <person name="Elhaik E."/>
            <person name="Landan G."/>
            <person name="Graur D."/>
            <person name="Arensburger P."/>
            <person name="Atkinson P."/>
            <person name="Beeman R.W."/>
            <person name="Beidler J."/>
            <person name="Brown S.J."/>
            <person name="Demuth J.P."/>
            <person name="Drury D.W."/>
            <person name="Du Y.Z."/>
            <person name="Fujiwara H."/>
            <person name="Lorenzen M."/>
            <person name="Maselli V."/>
            <person name="Osanai M."/>
            <person name="Park Y."/>
            <person name="Robertson H.M."/>
            <person name="Tu Z."/>
            <person name="Wang J.J."/>
            <person name="Wang S."/>
            <person name="Richards S."/>
            <person name="Song H."/>
            <person name="Zhang L."/>
            <person name="Sodergren E."/>
            <person name="Werner D."/>
            <person name="Stanke M."/>
            <person name="Morgenstern B."/>
            <person name="Solovyev V."/>
            <person name="Kosarev P."/>
            <person name="Brown G."/>
            <person name="Chen H.C."/>
            <person name="Ermolaeva O."/>
            <person name="Hlavina W."/>
            <person name="Kapustin Y."/>
            <person name="Kiryutin B."/>
            <person name="Kitts P."/>
            <person name="Maglott D."/>
            <person name="Pruitt K."/>
            <person name="Sapojnikov V."/>
            <person name="Souvorov A."/>
            <person name="Mackey A.J."/>
            <person name="Waterhouse R.M."/>
            <person name="Wyder S."/>
            <person name="Zdobnov E.M."/>
            <person name="Zdobnov E.M."/>
            <person name="Wyder S."/>
            <person name="Kriventseva E.V."/>
            <person name="Kadowaki T."/>
            <person name="Bork P."/>
            <person name="Aranda M."/>
            <person name="Bao R."/>
            <person name="Beermann A."/>
            <person name="Berns N."/>
            <person name="Bolognesi R."/>
            <person name="Bonneton F."/>
            <person name="Bopp D."/>
            <person name="Brown S.J."/>
            <person name="Bucher G."/>
            <person name="Butts T."/>
            <person name="Chaumot A."/>
            <person name="Denell R.E."/>
            <person name="Ferrier D.E."/>
            <person name="Friedrich M."/>
            <person name="Gordon C.M."/>
            <person name="Jindra M."/>
            <person name="Klingler M."/>
            <person name="Lan Q."/>
            <person name="Lattorff H.M."/>
            <person name="Laudet V."/>
            <person name="von Levetsow C."/>
            <person name="Liu Z."/>
            <person name="Lutz R."/>
            <person name="Lynch J.A."/>
            <person name="da Fonseca R.N."/>
            <person name="Posnien N."/>
            <person name="Reuter R."/>
            <person name="Roth S."/>
            <person name="Savard J."/>
            <person name="Schinko J.B."/>
            <person name="Schmitt C."/>
            <person name="Schoppmeier M."/>
            <person name="Schroder R."/>
            <person name="Shippy T.D."/>
            <person name="Simonnet F."/>
            <person name="Marques-Souza H."/>
            <person name="Tautz D."/>
            <person name="Tomoyasu Y."/>
            <person name="Trauner J."/>
            <person name="Van der Zee M."/>
            <person name="Vervoort M."/>
            <person name="Wittkopp N."/>
            <person name="Wimmer E.A."/>
            <person name="Yang X."/>
            <person name="Jones A.K."/>
            <person name="Sattelle D.B."/>
            <person name="Ebert P.R."/>
            <person name="Nelson D."/>
            <person name="Scott J.G."/>
            <person name="Beeman R.W."/>
            <person name="Muthukrishnan S."/>
            <person name="Kramer K.J."/>
            <person name="Arakane Y."/>
            <person name="Beeman R.W."/>
            <person name="Zhu Q."/>
            <person name="Hogenkamp D."/>
            <person name="Dixit R."/>
            <person name="Oppert B."/>
            <person name="Jiang H."/>
            <person name="Zou Z."/>
            <person name="Marshall J."/>
            <person name="Elpidina E."/>
            <person name="Vinokurov K."/>
            <person name="Oppert C."/>
            <person name="Zou Z."/>
            <person name="Evans J."/>
            <person name="Lu Z."/>
            <person name="Zhao P."/>
            <person name="Sumathipala N."/>
            <person name="Altincicek B."/>
            <person name="Vilcinskas A."/>
            <person name="Williams M."/>
            <person name="Hultmark D."/>
            <person name="Hetru C."/>
            <person name="Jiang H."/>
            <person name="Grimmelikhuijzen C.J."/>
            <person name="Hauser F."/>
            <person name="Cazzamali G."/>
            <person name="Williamson M."/>
            <person name="Park Y."/>
            <person name="Li B."/>
            <person name="Tanaka Y."/>
            <person name="Predel R."/>
            <person name="Neupert S."/>
            <person name="Schachtner J."/>
            <person name="Verleyen P."/>
            <person name="Raible F."/>
            <person name="Bork P."/>
            <person name="Friedrich M."/>
            <person name="Walden K.K."/>
            <person name="Robertson H.M."/>
            <person name="Angeli S."/>
            <person name="Foret S."/>
            <person name="Bucher G."/>
            <person name="Schuetz S."/>
            <person name="Maleszka R."/>
            <person name="Wimmer E.A."/>
            <person name="Beeman R.W."/>
            <person name="Lorenzen M."/>
            <person name="Tomoyasu Y."/>
            <person name="Miller S.C."/>
            <person name="Grossmann D."/>
            <person name="Bucher G."/>
        </authorList>
    </citation>
    <scope>NUCLEOTIDE SEQUENCE [LARGE SCALE GENOMIC DNA]</scope>
    <source>
        <strain evidence="2 3">Georgia GA2</strain>
    </source>
</reference>
<dbReference type="Proteomes" id="UP000007266">
    <property type="component" value="Linkage group 7"/>
</dbReference>
<dbReference type="AlphaFoldDB" id="A0A139WFM2"/>
<feature type="signal peptide" evidence="1">
    <location>
        <begin position="1"/>
        <end position="19"/>
    </location>
</feature>
<name>A0A139WFM2_TRICA</name>
<feature type="chain" id="PRO_5007299907" evidence="1">
    <location>
        <begin position="20"/>
        <end position="96"/>
    </location>
</feature>
<sequence>MPSITHLLLVSILISENLCNNVTGKYHTMETQSKSYKLLTFNTEQNGDISMELAFNVPFITIPVKKSVDMAKGAIANLNCRDPRDRPPHVEKNTQR</sequence>